<protein>
    <submittedName>
        <fullName evidence="2">Uncharacterized protein</fullName>
    </submittedName>
</protein>
<organism evidence="2 3">
    <name type="scientific">Candidatus Wildermuthbacteria bacterium RIFCSPLOWO2_01_FULL_48_16</name>
    <dbReference type="NCBI Taxonomy" id="1802461"/>
    <lineage>
        <taxon>Bacteria</taxon>
        <taxon>Candidatus Wildermuthiibacteriota</taxon>
    </lineage>
</organism>
<comment type="caution">
    <text evidence="2">The sequence shown here is derived from an EMBL/GenBank/DDBJ whole genome shotgun (WGS) entry which is preliminary data.</text>
</comment>
<dbReference type="Proteomes" id="UP000176917">
    <property type="component" value="Unassembled WGS sequence"/>
</dbReference>
<keyword evidence="1" id="KW-1133">Transmembrane helix</keyword>
<keyword evidence="1" id="KW-0812">Transmembrane</keyword>
<name>A0A1G2RL94_9BACT</name>
<evidence type="ECO:0000256" key="1">
    <source>
        <dbReference type="SAM" id="Phobius"/>
    </source>
</evidence>
<proteinExistence type="predicted"/>
<dbReference type="STRING" id="1802461.A3B24_01405"/>
<keyword evidence="1" id="KW-0472">Membrane</keyword>
<accession>A0A1G2RL94</accession>
<gene>
    <name evidence="2" type="ORF">A3B24_01405</name>
</gene>
<evidence type="ECO:0000313" key="2">
    <source>
        <dbReference type="EMBL" id="OHA73052.1"/>
    </source>
</evidence>
<reference evidence="2 3" key="1">
    <citation type="journal article" date="2016" name="Nat. Commun.">
        <title>Thousands of microbial genomes shed light on interconnected biogeochemical processes in an aquifer system.</title>
        <authorList>
            <person name="Anantharaman K."/>
            <person name="Brown C.T."/>
            <person name="Hug L.A."/>
            <person name="Sharon I."/>
            <person name="Castelle C.J."/>
            <person name="Probst A.J."/>
            <person name="Thomas B.C."/>
            <person name="Singh A."/>
            <person name="Wilkins M.J."/>
            <person name="Karaoz U."/>
            <person name="Brodie E.L."/>
            <person name="Williams K.H."/>
            <person name="Hubbard S.S."/>
            <person name="Banfield J.F."/>
        </authorList>
    </citation>
    <scope>NUCLEOTIDE SEQUENCE [LARGE SCALE GENOMIC DNA]</scope>
</reference>
<evidence type="ECO:0000313" key="3">
    <source>
        <dbReference type="Proteomes" id="UP000176917"/>
    </source>
</evidence>
<dbReference type="AlphaFoldDB" id="A0A1G2RL94"/>
<dbReference type="EMBL" id="MHUG01000016">
    <property type="protein sequence ID" value="OHA73052.1"/>
    <property type="molecule type" value="Genomic_DNA"/>
</dbReference>
<sequence length="71" mass="8356">MRKWLKEKNISLGLVFLFASALVLVDELYREGYLFDFSDLFVFRLTHEKLFTLLFLGGLYTQFKNRNGGKS</sequence>
<feature type="transmembrane region" description="Helical" evidence="1">
    <location>
        <begin position="41"/>
        <end position="61"/>
    </location>
</feature>